<evidence type="ECO:0000313" key="3">
    <source>
        <dbReference type="Proteomes" id="UP001164929"/>
    </source>
</evidence>
<keyword evidence="1" id="KW-0732">Signal</keyword>
<organism evidence="2 3">
    <name type="scientific">Populus alba x Populus x berolinensis</name>
    <dbReference type="NCBI Taxonomy" id="444605"/>
    <lineage>
        <taxon>Eukaryota</taxon>
        <taxon>Viridiplantae</taxon>
        <taxon>Streptophyta</taxon>
        <taxon>Embryophyta</taxon>
        <taxon>Tracheophyta</taxon>
        <taxon>Spermatophyta</taxon>
        <taxon>Magnoliopsida</taxon>
        <taxon>eudicotyledons</taxon>
        <taxon>Gunneridae</taxon>
        <taxon>Pentapetalae</taxon>
        <taxon>rosids</taxon>
        <taxon>fabids</taxon>
        <taxon>Malpighiales</taxon>
        <taxon>Salicaceae</taxon>
        <taxon>Saliceae</taxon>
        <taxon>Populus</taxon>
    </lineage>
</organism>
<dbReference type="AlphaFoldDB" id="A0AAD6LDA8"/>
<proteinExistence type="predicted"/>
<name>A0AAD6LDA8_9ROSI</name>
<protein>
    <submittedName>
        <fullName evidence="2">Uncharacterized protein</fullName>
    </submittedName>
</protein>
<dbReference type="Proteomes" id="UP001164929">
    <property type="component" value="Chromosome 18"/>
</dbReference>
<comment type="caution">
    <text evidence="2">The sequence shown here is derived from an EMBL/GenBank/DDBJ whole genome shotgun (WGS) entry which is preliminary data.</text>
</comment>
<gene>
    <name evidence="2" type="ORF">NC653_040314</name>
</gene>
<reference evidence="2 3" key="1">
    <citation type="journal article" date="2023" name="Mol. Ecol. Resour.">
        <title>Chromosome-level genome assembly of a triploid poplar Populus alba 'Berolinensis'.</title>
        <authorList>
            <person name="Chen S."/>
            <person name="Yu Y."/>
            <person name="Wang X."/>
            <person name="Wang S."/>
            <person name="Zhang T."/>
            <person name="Zhou Y."/>
            <person name="He R."/>
            <person name="Meng N."/>
            <person name="Wang Y."/>
            <person name="Liu W."/>
            <person name="Liu Z."/>
            <person name="Liu J."/>
            <person name="Guo Q."/>
            <person name="Huang H."/>
            <person name="Sederoff R.R."/>
            <person name="Wang G."/>
            <person name="Qu G."/>
            <person name="Chen S."/>
        </authorList>
    </citation>
    <scope>NUCLEOTIDE SEQUENCE [LARGE SCALE GENOMIC DNA]</scope>
    <source>
        <strain evidence="2">SC-2020</strain>
    </source>
</reference>
<sequence>MASKTVALVALLLFLTLLCFTSVSSDSLASTVDNTASETSSFTKTLIDQLQSVEDALISFEGNVNNPLLKEAVEGVIRALSGLIKELIQTPGMPGISMIGQVVEPLLDTLISLIKVFAPQDQTIFKLLQFLSNLMGKFIKKVAIVAPQHVGQLKPVHGSLALLIKALAA</sequence>
<keyword evidence="3" id="KW-1185">Reference proteome</keyword>
<feature type="chain" id="PRO_5041996718" evidence="1">
    <location>
        <begin position="26"/>
        <end position="169"/>
    </location>
</feature>
<evidence type="ECO:0000256" key="1">
    <source>
        <dbReference type="SAM" id="SignalP"/>
    </source>
</evidence>
<feature type="signal peptide" evidence="1">
    <location>
        <begin position="1"/>
        <end position="25"/>
    </location>
</feature>
<dbReference type="EMBL" id="JAQIZT010000018">
    <property type="protein sequence ID" value="KAJ6958627.1"/>
    <property type="molecule type" value="Genomic_DNA"/>
</dbReference>
<accession>A0AAD6LDA8</accession>
<evidence type="ECO:0000313" key="2">
    <source>
        <dbReference type="EMBL" id="KAJ6958627.1"/>
    </source>
</evidence>